<dbReference type="CDD" id="cd17470">
    <property type="entry name" value="T3SS_Flik_C"/>
    <property type="match status" value="1"/>
</dbReference>
<dbReference type="InterPro" id="IPR052563">
    <property type="entry name" value="FliK"/>
</dbReference>
<feature type="domain" description="Flagellar hook-length control protein-like C-terminal" evidence="2">
    <location>
        <begin position="580"/>
        <end position="663"/>
    </location>
</feature>
<keyword evidence="3" id="KW-0282">Flagellum</keyword>
<dbReference type="AlphaFoldDB" id="A0AAV5NXA4"/>
<feature type="compositionally biased region" description="Basic and acidic residues" evidence="1">
    <location>
        <begin position="52"/>
        <end position="83"/>
    </location>
</feature>
<dbReference type="Gene3D" id="3.30.750.140">
    <property type="match status" value="1"/>
</dbReference>
<name>A0AAV5NXA4_9VIBR</name>
<dbReference type="Pfam" id="PF02120">
    <property type="entry name" value="Flg_hook"/>
    <property type="match status" value="1"/>
</dbReference>
<evidence type="ECO:0000259" key="2">
    <source>
        <dbReference type="Pfam" id="PF02120"/>
    </source>
</evidence>
<accession>A0AAV5NXA4</accession>
<feature type="compositionally biased region" description="Low complexity" evidence="1">
    <location>
        <begin position="84"/>
        <end position="94"/>
    </location>
</feature>
<organism evidence="3 4">
    <name type="scientific">Vibrio penaeicida</name>
    <dbReference type="NCBI Taxonomy" id="104609"/>
    <lineage>
        <taxon>Bacteria</taxon>
        <taxon>Pseudomonadati</taxon>
        <taxon>Pseudomonadota</taxon>
        <taxon>Gammaproteobacteria</taxon>
        <taxon>Vibrionales</taxon>
        <taxon>Vibrionaceae</taxon>
        <taxon>Vibrio</taxon>
    </lineage>
</organism>
<evidence type="ECO:0000313" key="4">
    <source>
        <dbReference type="Proteomes" id="UP001156690"/>
    </source>
</evidence>
<feature type="region of interest" description="Disordered" evidence="1">
    <location>
        <begin position="653"/>
        <end position="711"/>
    </location>
</feature>
<comment type="caution">
    <text evidence="3">The sequence shown here is derived from an EMBL/GenBank/DDBJ whole genome shotgun (WGS) entry which is preliminary data.</text>
</comment>
<proteinExistence type="predicted"/>
<feature type="compositionally biased region" description="Polar residues" evidence="1">
    <location>
        <begin position="157"/>
        <end position="174"/>
    </location>
</feature>
<evidence type="ECO:0000313" key="3">
    <source>
        <dbReference type="EMBL" id="GLQ75217.1"/>
    </source>
</evidence>
<dbReference type="PANTHER" id="PTHR37533">
    <property type="entry name" value="FLAGELLAR HOOK-LENGTH CONTROL PROTEIN"/>
    <property type="match status" value="1"/>
</dbReference>
<protein>
    <submittedName>
        <fullName evidence="3">Flagellar hook-length control protein FliK</fullName>
    </submittedName>
</protein>
<feature type="compositionally biased region" description="Acidic residues" evidence="1">
    <location>
        <begin position="681"/>
        <end position="694"/>
    </location>
</feature>
<dbReference type="Proteomes" id="UP001156690">
    <property type="component" value="Unassembled WGS sequence"/>
</dbReference>
<dbReference type="InterPro" id="IPR038610">
    <property type="entry name" value="FliK-like_C_sf"/>
</dbReference>
<feature type="compositionally biased region" description="Basic and acidic residues" evidence="1">
    <location>
        <begin position="141"/>
        <end position="156"/>
    </location>
</feature>
<feature type="region of interest" description="Disordered" evidence="1">
    <location>
        <begin position="1"/>
        <end position="174"/>
    </location>
</feature>
<sequence>MSQNPLSVNESGSKSYLLGKSNQSTDSAKESESGGFLNALKSVFSSESEPTESSKKIKVDGSEESSKTKGELGTENVEGKGSESSKVAAVAAVSTDEAGGEESVDKLLSSSEESSDVAGDVKNAKKQNVDQTMTEGNDLLGRLDDSNKALKTKDTPTDANSAENIDSNGNKLPQNSAVVAGAAGQPLNEKAISEQDIADAKSKYLQQSNVDASNGIGAATVDKASAETSKLSSSQVTDETSSDFVKGAVAVSGGMASGGMIVANQGQIAQTSAGAMSNLSVDGAQSGAESLHKTGQAGMVQGTSELSGEDAQLAGAATANSAVSQNGLKHANQSPQDAQIDWTQNTATQSAMDSDTKLATTFSDTQKVDLKGAQASAVGAGVIANQVASETSFDGQPLAASEQLQGQYTEPMWTTTSSEMSKAELQAAKGAIESTNNAKMAASAALAAHLANPTSTPLPADRMAAASATQIMPQEINAAAMNQQMIAQSMTAGAATQTSNVAAASVAGSAAVLGATKLAKGNENGHGEKADFSQQLAGVASQQGLTAAQAKAEGQAVATTQQSPLQLSRDGAAAGDQLAERVQMMLSKNLKNVDIRLDPPELGRMQIRMTMNNDIASVQFTVANQQTRDIVEQAMPRLREMLSQQGLQLADTSVQQQNAGQQQQSQYVAGQGSGKGKDGDGIDSEFGSEGDESLEVNVDVKPNRDGISFYA</sequence>
<gene>
    <name evidence="3" type="ORF">GCM10007932_45790</name>
</gene>
<feature type="compositionally biased region" description="Polar residues" evidence="1">
    <location>
        <begin position="1"/>
        <end position="26"/>
    </location>
</feature>
<reference evidence="4" key="1">
    <citation type="journal article" date="2019" name="Int. J. Syst. Evol. Microbiol.">
        <title>The Global Catalogue of Microorganisms (GCM) 10K type strain sequencing project: providing services to taxonomists for standard genome sequencing and annotation.</title>
        <authorList>
            <consortium name="The Broad Institute Genomics Platform"/>
            <consortium name="The Broad Institute Genome Sequencing Center for Infectious Disease"/>
            <person name="Wu L."/>
            <person name="Ma J."/>
        </authorList>
    </citation>
    <scope>NUCLEOTIDE SEQUENCE [LARGE SCALE GENOMIC DNA]</scope>
    <source>
        <strain evidence="4">NBRC 15640</strain>
    </source>
</reference>
<keyword evidence="3" id="KW-0966">Cell projection</keyword>
<dbReference type="EMBL" id="BSNX01000067">
    <property type="protein sequence ID" value="GLQ75217.1"/>
    <property type="molecule type" value="Genomic_DNA"/>
</dbReference>
<dbReference type="PANTHER" id="PTHR37533:SF2">
    <property type="entry name" value="FLAGELLAR HOOK-LENGTH CONTROL PROTEIN"/>
    <property type="match status" value="1"/>
</dbReference>
<dbReference type="RefSeq" id="WP_126608657.1">
    <property type="nucleotide sequence ID" value="NZ_AP025144.1"/>
</dbReference>
<feature type="compositionally biased region" description="Low complexity" evidence="1">
    <location>
        <begin position="654"/>
        <end position="670"/>
    </location>
</feature>
<evidence type="ECO:0000256" key="1">
    <source>
        <dbReference type="SAM" id="MobiDB-lite"/>
    </source>
</evidence>
<keyword evidence="4" id="KW-1185">Reference proteome</keyword>
<dbReference type="InterPro" id="IPR021136">
    <property type="entry name" value="Flagellar_hook_control-like_C"/>
</dbReference>
<keyword evidence="3" id="KW-0969">Cilium</keyword>